<gene>
    <name evidence="2" type="ORF">LMG29660_04422</name>
</gene>
<dbReference type="Proteomes" id="UP000494135">
    <property type="component" value="Unassembled WGS sequence"/>
</dbReference>
<accession>A0A6J5E6H9</accession>
<evidence type="ECO:0000313" key="2">
    <source>
        <dbReference type="EMBL" id="CAB3762070.1"/>
    </source>
</evidence>
<sequence>MDTLQSASDVPLFLMDFLIDWLIALAALLATTLFLCLRPPSARRLAESGRPRRVASARLLTQAVIGFWTAALIVAQGILGPGGEGQSLAGFAALAFAALGLATVAAYWSACALRLRRPPLLFPRH</sequence>
<dbReference type="EMBL" id="CADIKG010000011">
    <property type="protein sequence ID" value="CAB3762070.1"/>
    <property type="molecule type" value="Genomic_DNA"/>
</dbReference>
<feature type="transmembrane region" description="Helical" evidence="1">
    <location>
        <begin position="12"/>
        <end position="37"/>
    </location>
</feature>
<dbReference type="AlphaFoldDB" id="A0A6J5E6H9"/>
<evidence type="ECO:0000313" key="3">
    <source>
        <dbReference type="Proteomes" id="UP000494135"/>
    </source>
</evidence>
<feature type="transmembrane region" description="Helical" evidence="1">
    <location>
        <begin position="57"/>
        <end position="79"/>
    </location>
</feature>
<protein>
    <recommendedName>
        <fullName evidence="4">Transmembrane protein</fullName>
    </recommendedName>
</protein>
<feature type="transmembrane region" description="Helical" evidence="1">
    <location>
        <begin position="91"/>
        <end position="115"/>
    </location>
</feature>
<keyword evidence="1" id="KW-1133">Transmembrane helix</keyword>
<keyword evidence="1" id="KW-0812">Transmembrane</keyword>
<evidence type="ECO:0008006" key="4">
    <source>
        <dbReference type="Google" id="ProtNLM"/>
    </source>
</evidence>
<evidence type="ECO:0000256" key="1">
    <source>
        <dbReference type="SAM" id="Phobius"/>
    </source>
</evidence>
<keyword evidence="1" id="KW-0472">Membrane</keyword>
<proteinExistence type="predicted"/>
<name>A0A6J5E6H9_9BURK</name>
<reference evidence="2 3" key="1">
    <citation type="submission" date="2020-04" db="EMBL/GenBank/DDBJ databases">
        <authorList>
            <person name="De Canck E."/>
        </authorList>
    </citation>
    <scope>NUCLEOTIDE SEQUENCE [LARGE SCALE GENOMIC DNA]</scope>
    <source>
        <strain evidence="2 3">LMG 29660</strain>
    </source>
</reference>
<organism evidence="2 3">
    <name type="scientific">Burkholderia puraquae</name>
    <dbReference type="NCBI Taxonomy" id="1904757"/>
    <lineage>
        <taxon>Bacteria</taxon>
        <taxon>Pseudomonadati</taxon>
        <taxon>Pseudomonadota</taxon>
        <taxon>Betaproteobacteria</taxon>
        <taxon>Burkholderiales</taxon>
        <taxon>Burkholderiaceae</taxon>
        <taxon>Burkholderia</taxon>
        <taxon>Burkholderia cepacia complex</taxon>
    </lineage>
</organism>